<evidence type="ECO:0000313" key="4">
    <source>
        <dbReference type="Proteomes" id="UP001066276"/>
    </source>
</evidence>
<dbReference type="PANTHER" id="PTHR23098">
    <property type="entry name" value="AGAP001331-PA-RELATED"/>
    <property type="match status" value="1"/>
</dbReference>
<sequence length="456" mass="48756">MGVLVMEAVADDVVHAGVSGDEMGREVEDVEEEDTVEEVAVSMCAWVSAHQKKDIWSAIAKDVQTLGVYHRRSTDCRKRWEDIRRWSKKTAEAQLGMASQCGRGACHNMTPLMFRILAVAYPELDGRLRASQQTQGATSGGGAVAPEHEGTASHMALEGETIDSEFTSGTESEGSTTPGTGADTSDTDSSSDGSSLVVVATSVPPIYRSRSSTSAKTSPRPVVPVVTRIWSAPANRAANVARSYSTDSPPPVRHQKLASVWRERGKTPATKATPRGPVGSVKSAVTPSKVGKGHKKPGKSGKSCMAEKTPIIPLPRRPPPAPAQLPRRPPPTPAQLSRRPSPAPAWLPRMPPPAPAQLPRRPPPAPAQLPGRPPPAPAQVPRRPPPAPAQLPGRPPPAPAQLGHEVPPAPAPLGHEGPPAPAPLAMKDHQQKPRWAMKDRQQKPCWAMKDRRLKHR</sequence>
<protein>
    <recommendedName>
        <fullName evidence="2">Myb/SANT-like DNA-binding domain-containing protein</fullName>
    </recommendedName>
</protein>
<comment type="caution">
    <text evidence="3">The sequence shown here is derived from an EMBL/GenBank/DDBJ whole genome shotgun (WGS) entry which is preliminary data.</text>
</comment>
<name>A0AAV7LPH0_PLEWA</name>
<dbReference type="PANTHER" id="PTHR23098:SF16">
    <property type="entry name" value="REGULATORY PROTEIN ZESTE"/>
    <property type="match status" value="1"/>
</dbReference>
<feature type="domain" description="Myb/SANT-like DNA-binding" evidence="2">
    <location>
        <begin position="48"/>
        <end position="90"/>
    </location>
</feature>
<feature type="compositionally biased region" description="Pro residues" evidence="1">
    <location>
        <begin position="341"/>
        <end position="399"/>
    </location>
</feature>
<accession>A0AAV7LPH0</accession>
<feature type="compositionally biased region" description="Pro residues" evidence="1">
    <location>
        <begin position="312"/>
        <end position="333"/>
    </location>
</feature>
<feature type="region of interest" description="Disordered" evidence="1">
    <location>
        <begin position="165"/>
        <end position="195"/>
    </location>
</feature>
<reference evidence="3" key="1">
    <citation type="journal article" date="2022" name="bioRxiv">
        <title>Sequencing and chromosome-scale assembly of the giantPleurodeles waltlgenome.</title>
        <authorList>
            <person name="Brown T."/>
            <person name="Elewa A."/>
            <person name="Iarovenko S."/>
            <person name="Subramanian E."/>
            <person name="Araus A.J."/>
            <person name="Petzold A."/>
            <person name="Susuki M."/>
            <person name="Suzuki K.-i.T."/>
            <person name="Hayashi T."/>
            <person name="Toyoda A."/>
            <person name="Oliveira C."/>
            <person name="Osipova E."/>
            <person name="Leigh N.D."/>
            <person name="Simon A."/>
            <person name="Yun M.H."/>
        </authorList>
    </citation>
    <scope>NUCLEOTIDE SEQUENCE</scope>
    <source>
        <strain evidence="3">20211129_DDA</strain>
        <tissue evidence="3">Liver</tissue>
    </source>
</reference>
<keyword evidence="4" id="KW-1185">Reference proteome</keyword>
<organism evidence="3 4">
    <name type="scientific">Pleurodeles waltl</name>
    <name type="common">Iberian ribbed newt</name>
    <dbReference type="NCBI Taxonomy" id="8319"/>
    <lineage>
        <taxon>Eukaryota</taxon>
        <taxon>Metazoa</taxon>
        <taxon>Chordata</taxon>
        <taxon>Craniata</taxon>
        <taxon>Vertebrata</taxon>
        <taxon>Euteleostomi</taxon>
        <taxon>Amphibia</taxon>
        <taxon>Batrachia</taxon>
        <taxon>Caudata</taxon>
        <taxon>Salamandroidea</taxon>
        <taxon>Salamandridae</taxon>
        <taxon>Pleurodelinae</taxon>
        <taxon>Pleurodeles</taxon>
    </lineage>
</organism>
<evidence type="ECO:0000259" key="2">
    <source>
        <dbReference type="Pfam" id="PF13873"/>
    </source>
</evidence>
<dbReference type="GO" id="GO:0005634">
    <property type="term" value="C:nucleus"/>
    <property type="evidence" value="ECO:0007669"/>
    <property type="project" value="TreeGrafter"/>
</dbReference>
<dbReference type="Proteomes" id="UP001066276">
    <property type="component" value="Chromosome 11"/>
</dbReference>
<feature type="region of interest" description="Disordered" evidence="1">
    <location>
        <begin position="235"/>
        <end position="456"/>
    </location>
</feature>
<dbReference type="EMBL" id="JANPWB010000015">
    <property type="protein sequence ID" value="KAJ1091383.1"/>
    <property type="molecule type" value="Genomic_DNA"/>
</dbReference>
<gene>
    <name evidence="3" type="ORF">NDU88_004509</name>
</gene>
<dbReference type="Pfam" id="PF13873">
    <property type="entry name" value="Myb_DNA-bind_5"/>
    <property type="match status" value="1"/>
</dbReference>
<dbReference type="AlphaFoldDB" id="A0AAV7LPH0"/>
<evidence type="ECO:0000313" key="3">
    <source>
        <dbReference type="EMBL" id="KAJ1091383.1"/>
    </source>
</evidence>
<feature type="compositionally biased region" description="Basic and acidic residues" evidence="1">
    <location>
        <begin position="426"/>
        <end position="442"/>
    </location>
</feature>
<dbReference type="InterPro" id="IPR028002">
    <property type="entry name" value="Myb_DNA-bind_5"/>
</dbReference>
<proteinExistence type="predicted"/>
<evidence type="ECO:0000256" key="1">
    <source>
        <dbReference type="SAM" id="MobiDB-lite"/>
    </source>
</evidence>